<evidence type="ECO:0000256" key="3">
    <source>
        <dbReference type="SAM" id="MobiDB-lite"/>
    </source>
</evidence>
<evidence type="ECO:0000313" key="5">
    <source>
        <dbReference type="EMBL" id="KAF2233612.1"/>
    </source>
</evidence>
<dbReference type="PANTHER" id="PTHR11638">
    <property type="entry name" value="ATP-DEPENDENT CLP PROTEASE"/>
    <property type="match status" value="1"/>
</dbReference>
<dbReference type="AlphaFoldDB" id="A0A6A6H6G8"/>
<dbReference type="InterPro" id="IPR003593">
    <property type="entry name" value="AAA+_ATPase"/>
</dbReference>
<feature type="region of interest" description="Disordered" evidence="3">
    <location>
        <begin position="59"/>
        <end position="145"/>
    </location>
</feature>
<dbReference type="OrthoDB" id="47330at2759"/>
<proteinExistence type="predicted"/>
<dbReference type="InterPro" id="IPR001270">
    <property type="entry name" value="ClpA/B"/>
</dbReference>
<dbReference type="GO" id="GO:0005524">
    <property type="term" value="F:ATP binding"/>
    <property type="evidence" value="ECO:0007669"/>
    <property type="project" value="UniProtKB-KW"/>
</dbReference>
<keyword evidence="1" id="KW-0547">Nucleotide-binding</keyword>
<dbReference type="Gene3D" id="3.40.50.300">
    <property type="entry name" value="P-loop containing nucleotide triphosphate hydrolases"/>
    <property type="match status" value="1"/>
</dbReference>
<dbReference type="InterPro" id="IPR050130">
    <property type="entry name" value="ClpA_ClpB"/>
</dbReference>
<keyword evidence="2" id="KW-0067">ATP-binding</keyword>
<dbReference type="GO" id="GO:0016887">
    <property type="term" value="F:ATP hydrolysis activity"/>
    <property type="evidence" value="ECO:0007669"/>
    <property type="project" value="InterPro"/>
</dbReference>
<dbReference type="PANTHER" id="PTHR11638:SF18">
    <property type="entry name" value="HEAT SHOCK PROTEIN 104"/>
    <property type="match status" value="1"/>
</dbReference>
<dbReference type="EMBL" id="ML991805">
    <property type="protein sequence ID" value="KAF2233612.1"/>
    <property type="molecule type" value="Genomic_DNA"/>
</dbReference>
<keyword evidence="6" id="KW-1185">Reference proteome</keyword>
<dbReference type="SMART" id="SM00382">
    <property type="entry name" value="AAA"/>
    <property type="match status" value="1"/>
</dbReference>
<dbReference type="GO" id="GO:0005737">
    <property type="term" value="C:cytoplasm"/>
    <property type="evidence" value="ECO:0007669"/>
    <property type="project" value="TreeGrafter"/>
</dbReference>
<evidence type="ECO:0000256" key="2">
    <source>
        <dbReference type="ARBA" id="ARBA00022840"/>
    </source>
</evidence>
<dbReference type="InterPro" id="IPR027417">
    <property type="entry name" value="P-loop_NTPase"/>
</dbReference>
<organism evidence="5 6">
    <name type="scientific">Viridothelium virens</name>
    <name type="common">Speckled blister lichen</name>
    <name type="synonym">Trypethelium virens</name>
    <dbReference type="NCBI Taxonomy" id="1048519"/>
    <lineage>
        <taxon>Eukaryota</taxon>
        <taxon>Fungi</taxon>
        <taxon>Dikarya</taxon>
        <taxon>Ascomycota</taxon>
        <taxon>Pezizomycotina</taxon>
        <taxon>Dothideomycetes</taxon>
        <taxon>Dothideomycetes incertae sedis</taxon>
        <taxon>Trypetheliales</taxon>
        <taxon>Trypetheliaceae</taxon>
        <taxon>Viridothelium</taxon>
    </lineage>
</organism>
<evidence type="ECO:0000259" key="4">
    <source>
        <dbReference type="SMART" id="SM00382"/>
    </source>
</evidence>
<name>A0A6A6H6G8_VIRVR</name>
<evidence type="ECO:0000313" key="6">
    <source>
        <dbReference type="Proteomes" id="UP000800092"/>
    </source>
</evidence>
<evidence type="ECO:0000256" key="1">
    <source>
        <dbReference type="ARBA" id="ARBA00022741"/>
    </source>
</evidence>
<dbReference type="PRINTS" id="PR00300">
    <property type="entry name" value="CLPPROTEASEA"/>
</dbReference>
<accession>A0A6A6H6G8</accession>
<dbReference type="SUPFAM" id="SSF52540">
    <property type="entry name" value="P-loop containing nucleoside triphosphate hydrolases"/>
    <property type="match status" value="1"/>
</dbReference>
<gene>
    <name evidence="5" type="ORF">EV356DRAFT_533615</name>
</gene>
<dbReference type="InterPro" id="IPR003959">
    <property type="entry name" value="ATPase_AAA_core"/>
</dbReference>
<reference evidence="5" key="1">
    <citation type="journal article" date="2020" name="Stud. Mycol.">
        <title>101 Dothideomycetes genomes: a test case for predicting lifestyles and emergence of pathogens.</title>
        <authorList>
            <person name="Haridas S."/>
            <person name="Albert R."/>
            <person name="Binder M."/>
            <person name="Bloem J."/>
            <person name="Labutti K."/>
            <person name="Salamov A."/>
            <person name="Andreopoulos B."/>
            <person name="Baker S."/>
            <person name="Barry K."/>
            <person name="Bills G."/>
            <person name="Bluhm B."/>
            <person name="Cannon C."/>
            <person name="Castanera R."/>
            <person name="Culley D."/>
            <person name="Daum C."/>
            <person name="Ezra D."/>
            <person name="Gonzalez J."/>
            <person name="Henrissat B."/>
            <person name="Kuo A."/>
            <person name="Liang C."/>
            <person name="Lipzen A."/>
            <person name="Lutzoni F."/>
            <person name="Magnuson J."/>
            <person name="Mondo S."/>
            <person name="Nolan M."/>
            <person name="Ohm R."/>
            <person name="Pangilinan J."/>
            <person name="Park H.-J."/>
            <person name="Ramirez L."/>
            <person name="Alfaro M."/>
            <person name="Sun H."/>
            <person name="Tritt A."/>
            <person name="Yoshinaga Y."/>
            <person name="Zwiers L.-H."/>
            <person name="Turgeon B."/>
            <person name="Goodwin S."/>
            <person name="Spatafora J."/>
            <person name="Crous P."/>
            <person name="Grigoriev I."/>
        </authorList>
    </citation>
    <scope>NUCLEOTIDE SEQUENCE</scope>
    <source>
        <strain evidence="5">Tuck. ex Michener</strain>
    </source>
</reference>
<feature type="domain" description="AAA+ ATPase" evidence="4">
    <location>
        <begin position="439"/>
        <end position="580"/>
    </location>
</feature>
<dbReference type="Proteomes" id="UP000800092">
    <property type="component" value="Unassembled WGS sequence"/>
</dbReference>
<dbReference type="Pfam" id="PF07724">
    <property type="entry name" value="AAA_2"/>
    <property type="match status" value="1"/>
</dbReference>
<feature type="region of interest" description="Disordered" evidence="3">
    <location>
        <begin position="159"/>
        <end position="193"/>
    </location>
</feature>
<dbReference type="GO" id="GO:0034605">
    <property type="term" value="P:cellular response to heat"/>
    <property type="evidence" value="ECO:0007669"/>
    <property type="project" value="TreeGrafter"/>
</dbReference>
<feature type="compositionally biased region" description="Pro residues" evidence="3">
    <location>
        <begin position="69"/>
        <end position="83"/>
    </location>
</feature>
<protein>
    <submittedName>
        <fullName evidence="5">P-loop containing nucleoside triphosphate hydrolase protein</fullName>
    </submittedName>
</protein>
<feature type="compositionally biased region" description="Polar residues" evidence="3">
    <location>
        <begin position="107"/>
        <end position="125"/>
    </location>
</feature>
<sequence>MNSTRPLSPDGTFLLDTNSIAIVAQRCLCNEQKAKDLLKRSKGDVERAVKLCNVNSKYRGRVSQRPSPAATPTPPGSENPLPPFSNGFNGSHSPGDKSRLHPDKGVQTPSVQSLASSDFGGNSKSSEPDIAAHYPPFLSPSENGDFRADTEALRDRFGSLNVDEQSSGQDKRSVTAAKDQLLEPNSAEREKPEKEWDFVLPNILSTSVLGPALTGDYETFNIRDLVGAMQNSNANAQMIQNYLERFDHSKIREHINDDVDGFPAMFYAAETNKEDILRLWVRYGGDPTVVHTQSGVPLLAFAIMNSERIQTDTALMTATLLSLGASQNVIPSAFYLPYLQDLPETGPSDDRLQDANEENKQWCKGLARGKLARTATLSQRYYLARAARTKKPSLRQQQVAQKRKAEPLLGLPNFLIGQTVAAKILLDRLLSHLTVSSKKPLVLVFAGPSGHGKTELARRLGSTLSLELEVVDCTTFNREMELFGPRPGLVGADKGSRLNNFLADNHEKRCIVFLDEFDKTNADIHKTLLLPFDNGEYQDRRNGDKINCSKTIWILATNMHDPVIQSFCVANNKALFVDEDESERERLLKQLSTKIKQDFLNHHQAPITGRISTFVPFLPFSPGEQAVIIHKHLLELGRKVRTPVNLAEGDDEQLVGNVKMRVRRDASVCQLLAKNDYHTDLGARSLITAVDTIKTLMVDAYLSVDEEITEGGGMSELIIDVNGGEAVVNIVPPKSR</sequence>
<feature type="compositionally biased region" description="Basic and acidic residues" evidence="3">
    <location>
        <begin position="94"/>
        <end position="104"/>
    </location>
</feature>
<keyword evidence="5" id="KW-0378">Hydrolase</keyword>